<dbReference type="EMBL" id="VSRR010016888">
    <property type="protein sequence ID" value="MPC59803.1"/>
    <property type="molecule type" value="Genomic_DNA"/>
</dbReference>
<accession>A0A5B7GQD3</accession>
<organism evidence="1 2">
    <name type="scientific">Portunus trituberculatus</name>
    <name type="common">Swimming crab</name>
    <name type="synonym">Neptunus trituberculatus</name>
    <dbReference type="NCBI Taxonomy" id="210409"/>
    <lineage>
        <taxon>Eukaryota</taxon>
        <taxon>Metazoa</taxon>
        <taxon>Ecdysozoa</taxon>
        <taxon>Arthropoda</taxon>
        <taxon>Crustacea</taxon>
        <taxon>Multicrustacea</taxon>
        <taxon>Malacostraca</taxon>
        <taxon>Eumalacostraca</taxon>
        <taxon>Eucarida</taxon>
        <taxon>Decapoda</taxon>
        <taxon>Pleocyemata</taxon>
        <taxon>Brachyura</taxon>
        <taxon>Eubrachyura</taxon>
        <taxon>Portunoidea</taxon>
        <taxon>Portunidae</taxon>
        <taxon>Portuninae</taxon>
        <taxon>Portunus</taxon>
    </lineage>
</organism>
<evidence type="ECO:0000313" key="1">
    <source>
        <dbReference type="EMBL" id="MPC59803.1"/>
    </source>
</evidence>
<sequence length="76" mass="8394">MVLAAAVVEAVEELECRRARVQALCKAGEEDSSHGTQRMQCPCVLESPSLNRFISSQSHLILSPPTNFLPCHHYSL</sequence>
<protein>
    <submittedName>
        <fullName evidence="1">Uncharacterized protein</fullName>
    </submittedName>
</protein>
<name>A0A5B7GQD3_PORTR</name>
<gene>
    <name evidence="1" type="ORF">E2C01_053832</name>
</gene>
<reference evidence="1 2" key="1">
    <citation type="submission" date="2019-05" db="EMBL/GenBank/DDBJ databases">
        <title>Another draft genome of Portunus trituberculatus and its Hox gene families provides insights of decapod evolution.</title>
        <authorList>
            <person name="Jeong J.-H."/>
            <person name="Song I."/>
            <person name="Kim S."/>
            <person name="Choi T."/>
            <person name="Kim D."/>
            <person name="Ryu S."/>
            <person name="Kim W."/>
        </authorList>
    </citation>
    <scope>NUCLEOTIDE SEQUENCE [LARGE SCALE GENOMIC DNA]</scope>
    <source>
        <tissue evidence="1">Muscle</tissue>
    </source>
</reference>
<comment type="caution">
    <text evidence="1">The sequence shown here is derived from an EMBL/GenBank/DDBJ whole genome shotgun (WGS) entry which is preliminary data.</text>
</comment>
<evidence type="ECO:0000313" key="2">
    <source>
        <dbReference type="Proteomes" id="UP000324222"/>
    </source>
</evidence>
<dbReference type="Proteomes" id="UP000324222">
    <property type="component" value="Unassembled WGS sequence"/>
</dbReference>
<dbReference type="AlphaFoldDB" id="A0A5B7GQD3"/>
<keyword evidence="2" id="KW-1185">Reference proteome</keyword>
<proteinExistence type="predicted"/>